<keyword evidence="6" id="KW-0969">Cilium</keyword>
<gene>
    <name evidence="5" type="primary">fliW</name>
    <name evidence="6" type="ORF">SAMN04489757_10696</name>
</gene>
<dbReference type="Pfam" id="PF02623">
    <property type="entry name" value="FliW"/>
    <property type="match status" value="1"/>
</dbReference>
<evidence type="ECO:0000256" key="4">
    <source>
        <dbReference type="ARBA" id="ARBA00023186"/>
    </source>
</evidence>
<evidence type="ECO:0000256" key="1">
    <source>
        <dbReference type="ARBA" id="ARBA00022490"/>
    </source>
</evidence>
<dbReference type="EMBL" id="FOWD01000006">
    <property type="protein sequence ID" value="SFO00528.1"/>
    <property type="molecule type" value="Genomic_DNA"/>
</dbReference>
<dbReference type="HAMAP" id="MF_01185">
    <property type="entry name" value="FliW"/>
    <property type="match status" value="1"/>
</dbReference>
<dbReference type="PANTHER" id="PTHR39190">
    <property type="entry name" value="FLAGELLAR ASSEMBLY FACTOR FLIW"/>
    <property type="match status" value="1"/>
</dbReference>
<sequence>MLIQTKHFGEIDLDESKIITFDQGIMGFEEYKQYTILYDIEDSEKPTISWLQSIEEPGLALPVINPFIVKPDYNPVVEDELLKPLGGINEDNLVLLLTVTVPTDITKMSVNLKAPFIINGDTRKGCQAIVENQDYEIKYKVYDIIQKSKGREKVKC</sequence>
<comment type="subcellular location">
    <subcellularLocation>
        <location evidence="5">Cytoplasm</location>
    </subcellularLocation>
</comment>
<keyword evidence="4 5" id="KW-0143">Chaperone</keyword>
<dbReference type="InterPro" id="IPR024046">
    <property type="entry name" value="Flagellar_assmbl_FliW_dom_sf"/>
</dbReference>
<dbReference type="OrthoDB" id="9801235at2"/>
<dbReference type="Proteomes" id="UP000198806">
    <property type="component" value="Unassembled WGS sequence"/>
</dbReference>
<comment type="function">
    <text evidence="5">Acts as an anti-CsrA protein, binds CsrA and prevents it from repressing translation of its target genes, one of which is flagellin. Binds to flagellin and participates in the assembly of the flagellum.</text>
</comment>
<name>A0A1I5DMV0_9FIRM</name>
<dbReference type="SUPFAM" id="SSF141457">
    <property type="entry name" value="BH3618-like"/>
    <property type="match status" value="1"/>
</dbReference>
<evidence type="ECO:0000256" key="5">
    <source>
        <dbReference type="HAMAP-Rule" id="MF_01185"/>
    </source>
</evidence>
<dbReference type="AlphaFoldDB" id="A0A1I5DMV0"/>
<keyword evidence="6" id="KW-0966">Cell projection</keyword>
<keyword evidence="3 5" id="KW-0810">Translation regulation</keyword>
<dbReference type="STRING" id="1527.SAMN04489757_10696"/>
<dbReference type="GO" id="GO:0005737">
    <property type="term" value="C:cytoplasm"/>
    <property type="evidence" value="ECO:0007669"/>
    <property type="project" value="UniProtKB-SubCell"/>
</dbReference>
<keyword evidence="6" id="KW-0282">Flagellum</keyword>
<protein>
    <recommendedName>
        <fullName evidence="5">Flagellar assembly factor FliW</fullName>
    </recommendedName>
</protein>
<reference evidence="6 7" key="1">
    <citation type="submission" date="2016-10" db="EMBL/GenBank/DDBJ databases">
        <authorList>
            <person name="de Groot N.N."/>
        </authorList>
    </citation>
    <scope>NUCLEOTIDE SEQUENCE [LARGE SCALE GENOMIC DNA]</scope>
    <source>
        <strain evidence="6 7">DSM 1283</strain>
    </source>
</reference>
<dbReference type="RefSeq" id="WP_091685006.1">
    <property type="nucleotide sequence ID" value="NZ_BAABFM010000013.1"/>
</dbReference>
<proteinExistence type="inferred from homology"/>
<keyword evidence="2 5" id="KW-1005">Bacterial flagellum biogenesis</keyword>
<dbReference type="GO" id="GO:0006417">
    <property type="term" value="P:regulation of translation"/>
    <property type="evidence" value="ECO:0007669"/>
    <property type="project" value="UniProtKB-KW"/>
</dbReference>
<keyword evidence="1 5" id="KW-0963">Cytoplasm</keyword>
<organism evidence="6 7">
    <name type="scientific">Anaerocolumna aminovalerica</name>
    <dbReference type="NCBI Taxonomy" id="1527"/>
    <lineage>
        <taxon>Bacteria</taxon>
        <taxon>Bacillati</taxon>
        <taxon>Bacillota</taxon>
        <taxon>Clostridia</taxon>
        <taxon>Lachnospirales</taxon>
        <taxon>Lachnospiraceae</taxon>
        <taxon>Anaerocolumna</taxon>
    </lineage>
</organism>
<evidence type="ECO:0000256" key="2">
    <source>
        <dbReference type="ARBA" id="ARBA00022795"/>
    </source>
</evidence>
<accession>A0A1I5DMV0</accession>
<dbReference type="GO" id="GO:0044780">
    <property type="term" value="P:bacterial-type flagellum assembly"/>
    <property type="evidence" value="ECO:0007669"/>
    <property type="project" value="UniProtKB-UniRule"/>
</dbReference>
<dbReference type="Gene3D" id="2.30.290.10">
    <property type="entry name" value="BH3618-like"/>
    <property type="match status" value="1"/>
</dbReference>
<evidence type="ECO:0000313" key="6">
    <source>
        <dbReference type="EMBL" id="SFO00528.1"/>
    </source>
</evidence>
<evidence type="ECO:0000313" key="7">
    <source>
        <dbReference type="Proteomes" id="UP000198806"/>
    </source>
</evidence>
<dbReference type="InterPro" id="IPR003775">
    <property type="entry name" value="Flagellar_assembly_factor_FliW"/>
</dbReference>
<keyword evidence="7" id="KW-1185">Reference proteome</keyword>
<comment type="subunit">
    <text evidence="5">Interacts with translational regulator CsrA and flagellin(s).</text>
</comment>
<dbReference type="PANTHER" id="PTHR39190:SF1">
    <property type="entry name" value="FLAGELLAR ASSEMBLY FACTOR FLIW"/>
    <property type="match status" value="1"/>
</dbReference>
<evidence type="ECO:0000256" key="3">
    <source>
        <dbReference type="ARBA" id="ARBA00022845"/>
    </source>
</evidence>
<comment type="similarity">
    <text evidence="5">Belongs to the FliW family.</text>
</comment>